<dbReference type="EMBL" id="PIUM01000040">
    <property type="protein sequence ID" value="PKU21980.1"/>
    <property type="molecule type" value="Genomic_DNA"/>
</dbReference>
<feature type="region of interest" description="Disordered" evidence="1">
    <location>
        <begin position="1"/>
        <end position="33"/>
    </location>
</feature>
<feature type="domain" description="Large polyvalent protein-associated" evidence="2">
    <location>
        <begin position="152"/>
        <end position="212"/>
    </location>
</feature>
<gene>
    <name evidence="3" type="ORF">CWS72_24050</name>
</gene>
<dbReference type="OrthoDB" id="1826980at2"/>
<reference evidence="4" key="1">
    <citation type="submission" date="2017-12" db="EMBL/GenBank/DDBJ databases">
        <title>Draft genome sequence of Telmatospirillum siberiense 26-4b1T, an acidotolerant peatland alphaproteobacterium potentially involved in sulfur cycling.</title>
        <authorList>
            <person name="Hausmann B."/>
            <person name="Pjevac P."/>
            <person name="Schreck K."/>
            <person name="Herbold C.W."/>
            <person name="Daims H."/>
            <person name="Wagner M."/>
            <person name="Pester M."/>
            <person name="Loy A."/>
        </authorList>
    </citation>
    <scope>NUCLEOTIDE SEQUENCE [LARGE SCALE GENOMIC DNA]</scope>
    <source>
        <strain evidence="4">26-4b1</strain>
    </source>
</reference>
<evidence type="ECO:0000256" key="1">
    <source>
        <dbReference type="SAM" id="MobiDB-lite"/>
    </source>
</evidence>
<sequence>MMTNPAVIEAQSSGTTAPLQNIEPGTSAGSISRGVDAAGLTTTRATTARHKASWLYSDYEIALSETLSQPLPPLRCGQPVNLEKSPDPLARQQKQESLRRLAAVSMTNWPDFAFDMVEQVEILQMRKQKNPASLVKLSVAGGGEVWHDPNAGVFTASKKNLTDSVQVMVAAARSKGWNTIEIAAGDEKFKQAVWLEAQRQGVSLTGYTPSRDLVGAFARESQSARLDALRLAVREPYATDAAARERCRSGLAPWIVSEPADAAVCPDRMEILREADPQLADSVAQTVSALSAGKPGAAIVARRLEAMRETTAPHPEDCPSPMRPGGP</sequence>
<organism evidence="3 4">
    <name type="scientific">Telmatospirillum siberiense</name>
    <dbReference type="NCBI Taxonomy" id="382514"/>
    <lineage>
        <taxon>Bacteria</taxon>
        <taxon>Pseudomonadati</taxon>
        <taxon>Pseudomonadota</taxon>
        <taxon>Alphaproteobacteria</taxon>
        <taxon>Rhodospirillales</taxon>
        <taxon>Rhodospirillaceae</taxon>
        <taxon>Telmatospirillum</taxon>
    </lineage>
</organism>
<accession>A0A2N3PNM4</accession>
<dbReference type="Pfam" id="PF18821">
    <property type="entry name" value="LPD7"/>
    <property type="match status" value="1"/>
</dbReference>
<name>A0A2N3PNM4_9PROT</name>
<dbReference type="Proteomes" id="UP000233293">
    <property type="component" value="Unassembled WGS sequence"/>
</dbReference>
<dbReference type="InterPro" id="IPR040677">
    <property type="entry name" value="LPD7"/>
</dbReference>
<proteinExistence type="predicted"/>
<comment type="caution">
    <text evidence="3">The sequence shown here is derived from an EMBL/GenBank/DDBJ whole genome shotgun (WGS) entry which is preliminary data.</text>
</comment>
<evidence type="ECO:0000259" key="2">
    <source>
        <dbReference type="Pfam" id="PF18821"/>
    </source>
</evidence>
<feature type="compositionally biased region" description="Polar residues" evidence="1">
    <location>
        <begin position="10"/>
        <end position="30"/>
    </location>
</feature>
<dbReference type="AlphaFoldDB" id="A0A2N3PNM4"/>
<protein>
    <recommendedName>
        <fullName evidence="2">Large polyvalent protein-associated domain-containing protein</fullName>
    </recommendedName>
</protein>
<evidence type="ECO:0000313" key="3">
    <source>
        <dbReference type="EMBL" id="PKU21980.1"/>
    </source>
</evidence>
<evidence type="ECO:0000313" key="4">
    <source>
        <dbReference type="Proteomes" id="UP000233293"/>
    </source>
</evidence>
<keyword evidence="4" id="KW-1185">Reference proteome</keyword>
<dbReference type="RefSeq" id="WP_101253202.1">
    <property type="nucleotide sequence ID" value="NZ_PIUM01000040.1"/>
</dbReference>